<feature type="region of interest" description="Disordered" evidence="1">
    <location>
        <begin position="152"/>
        <end position="171"/>
    </location>
</feature>
<evidence type="ECO:0000256" key="1">
    <source>
        <dbReference type="SAM" id="MobiDB-lite"/>
    </source>
</evidence>
<proteinExistence type="predicted"/>
<keyword evidence="5" id="KW-1185">Reference proteome</keyword>
<evidence type="ECO:0000256" key="2">
    <source>
        <dbReference type="SAM" id="Phobius"/>
    </source>
</evidence>
<dbReference type="EMBL" id="BDGG01000001">
    <property type="protein sequence ID" value="GAU88077.1"/>
    <property type="molecule type" value="Genomic_DNA"/>
</dbReference>
<protein>
    <submittedName>
        <fullName evidence="4">Uncharacterized protein</fullName>
    </submittedName>
</protein>
<evidence type="ECO:0000313" key="5">
    <source>
        <dbReference type="Proteomes" id="UP000186922"/>
    </source>
</evidence>
<feature type="transmembrane region" description="Helical" evidence="2">
    <location>
        <begin position="277"/>
        <end position="298"/>
    </location>
</feature>
<comment type="caution">
    <text evidence="4">The sequence shown here is derived from an EMBL/GenBank/DDBJ whole genome shotgun (WGS) entry which is preliminary data.</text>
</comment>
<keyword evidence="2" id="KW-1133">Transmembrane helix</keyword>
<feature type="signal peptide" evidence="3">
    <location>
        <begin position="1"/>
        <end position="26"/>
    </location>
</feature>
<gene>
    <name evidence="4" type="primary">RvY_00839</name>
    <name evidence="4" type="synonym">RvY_00839.1</name>
    <name evidence="4" type="ORF">RvY_00839-1</name>
</gene>
<reference evidence="4 5" key="1">
    <citation type="journal article" date="2016" name="Nat. Commun.">
        <title>Extremotolerant tardigrade genome and improved radiotolerance of human cultured cells by tardigrade-unique protein.</title>
        <authorList>
            <person name="Hashimoto T."/>
            <person name="Horikawa D.D."/>
            <person name="Saito Y."/>
            <person name="Kuwahara H."/>
            <person name="Kozuka-Hata H."/>
            <person name="Shin-I T."/>
            <person name="Minakuchi Y."/>
            <person name="Ohishi K."/>
            <person name="Motoyama A."/>
            <person name="Aizu T."/>
            <person name="Enomoto A."/>
            <person name="Kondo K."/>
            <person name="Tanaka S."/>
            <person name="Hara Y."/>
            <person name="Koshikawa S."/>
            <person name="Sagara H."/>
            <person name="Miura T."/>
            <person name="Yokobori S."/>
            <person name="Miyagawa K."/>
            <person name="Suzuki Y."/>
            <person name="Kubo T."/>
            <person name="Oyama M."/>
            <person name="Kohara Y."/>
            <person name="Fujiyama A."/>
            <person name="Arakawa K."/>
            <person name="Katayama T."/>
            <person name="Toyoda A."/>
            <person name="Kunieda T."/>
        </authorList>
    </citation>
    <scope>NUCLEOTIDE SEQUENCE [LARGE SCALE GENOMIC DNA]</scope>
    <source>
        <strain evidence="4 5">YOKOZUNA-1</strain>
    </source>
</reference>
<feature type="compositionally biased region" description="Polar residues" evidence="1">
    <location>
        <begin position="219"/>
        <end position="230"/>
    </location>
</feature>
<name>A0A1D1ULC9_RAMVA</name>
<accession>A0A1D1ULC9</accession>
<feature type="chain" id="PRO_5008897353" evidence="3">
    <location>
        <begin position="27"/>
        <end position="299"/>
    </location>
</feature>
<organism evidence="4 5">
    <name type="scientific">Ramazzottius varieornatus</name>
    <name type="common">Water bear</name>
    <name type="synonym">Tardigrade</name>
    <dbReference type="NCBI Taxonomy" id="947166"/>
    <lineage>
        <taxon>Eukaryota</taxon>
        <taxon>Metazoa</taxon>
        <taxon>Ecdysozoa</taxon>
        <taxon>Tardigrada</taxon>
        <taxon>Eutardigrada</taxon>
        <taxon>Parachela</taxon>
        <taxon>Hypsibioidea</taxon>
        <taxon>Ramazzottiidae</taxon>
        <taxon>Ramazzottius</taxon>
    </lineage>
</organism>
<dbReference type="Proteomes" id="UP000186922">
    <property type="component" value="Unassembled WGS sequence"/>
</dbReference>
<keyword evidence="2" id="KW-0472">Membrane</keyword>
<sequence>MRSNRDPAALCSWAVIFFSHLFLIHADGVVNHGGGSSTGMWSSGTGRQHGFASLFSGTGSGLHGRSAEGQSVIPVYPMAVSVPSPNGVGEGGGNQNYMGGTMRNTGEMTSGSMNYMGTGKGEAMASPYPVATVRINGGYNQESASMSGNYGMNENARPGQEGSAGNYGGSTMEGARNTYSNAKPVAAYGSGESGMSGERGKGTYGSNKENSYGRENNRESNTYGGEQKANNPYAGGRENGERNNPYSGGTEAEAKEGINDLVSGLVSLGSMMSTGRIIFGSTWSVAAPIILGTIFVGFL</sequence>
<dbReference type="AlphaFoldDB" id="A0A1D1ULC9"/>
<keyword evidence="3" id="KW-0732">Signal</keyword>
<keyword evidence="2" id="KW-0812">Transmembrane</keyword>
<evidence type="ECO:0000313" key="4">
    <source>
        <dbReference type="EMBL" id="GAU88077.1"/>
    </source>
</evidence>
<evidence type="ECO:0000256" key="3">
    <source>
        <dbReference type="SAM" id="SignalP"/>
    </source>
</evidence>
<feature type="region of interest" description="Disordered" evidence="1">
    <location>
        <begin position="188"/>
        <end position="252"/>
    </location>
</feature>